<evidence type="ECO:0000256" key="2">
    <source>
        <dbReference type="ARBA" id="ARBA00010158"/>
    </source>
</evidence>
<dbReference type="PANTHER" id="PTHR10338:SF119">
    <property type="entry name" value="INTER-ALPHA-TRYPSIN INHIBITOR HEAVY CHAIN H4"/>
    <property type="match status" value="1"/>
</dbReference>
<comment type="function">
    <text evidence="9">May act as a carrier of hyaluronan in serum or as a binding protein between hyaluronan and other matrix protein, including those on cell surfaces in tissues to regulate the localization, synthesis and degradation of hyaluronan which are essential to cells undergoing biological processes.</text>
</comment>
<dbReference type="InterPro" id="IPR002035">
    <property type="entry name" value="VWF_A"/>
</dbReference>
<feature type="chain" id="PRO_5039950174" evidence="10">
    <location>
        <begin position="29"/>
        <end position="819"/>
    </location>
</feature>
<keyword evidence="7" id="KW-0654">Proteoglycan</keyword>
<keyword evidence="3" id="KW-0964">Secreted</keyword>
<evidence type="ECO:0000313" key="13">
    <source>
        <dbReference type="Proteomes" id="UP001108280"/>
    </source>
</evidence>
<dbReference type="Pfam" id="PF00092">
    <property type="entry name" value="VWA"/>
    <property type="match status" value="1"/>
</dbReference>
<dbReference type="PROSITE" id="PS51468">
    <property type="entry name" value="VIT"/>
    <property type="match status" value="1"/>
</dbReference>
<evidence type="ECO:0000256" key="6">
    <source>
        <dbReference type="ARBA" id="ARBA00022900"/>
    </source>
</evidence>
<evidence type="ECO:0000256" key="1">
    <source>
        <dbReference type="ARBA" id="ARBA00004613"/>
    </source>
</evidence>
<protein>
    <submittedName>
        <fullName evidence="14">Inter-alpha-trypsin inhibitor heavy chain H4</fullName>
    </submittedName>
</protein>
<dbReference type="CDD" id="cd01461">
    <property type="entry name" value="vWA_interalpha_trypsin_inhibitor"/>
    <property type="match status" value="1"/>
</dbReference>
<dbReference type="Gene3D" id="3.40.50.410">
    <property type="entry name" value="von Willebrand factor, type A domain"/>
    <property type="match status" value="1"/>
</dbReference>
<feature type="domain" description="VIT" evidence="12">
    <location>
        <begin position="19"/>
        <end position="148"/>
    </location>
</feature>
<dbReference type="Proteomes" id="UP001108280">
    <property type="component" value="Chromosome 1"/>
</dbReference>
<keyword evidence="5 10" id="KW-0732">Signal</keyword>
<comment type="subcellular location">
    <subcellularLocation>
        <location evidence="1">Secreted</location>
    </subcellularLocation>
</comment>
<accession>A0A9J7KEK8</accession>
<dbReference type="CTD" id="3700"/>
<dbReference type="SUPFAM" id="SSF53300">
    <property type="entry name" value="vWA-like"/>
    <property type="match status" value="1"/>
</dbReference>
<dbReference type="PANTHER" id="PTHR10338">
    <property type="entry name" value="INTER-ALPHA-TRYPSIN INHIBITOR HEAVY CHAIN FAMILY MEMBER"/>
    <property type="match status" value="1"/>
</dbReference>
<keyword evidence="8" id="KW-0325">Glycoprotein</keyword>
<dbReference type="GO" id="GO:0004867">
    <property type="term" value="F:serine-type endopeptidase inhibitor activity"/>
    <property type="evidence" value="ECO:0007669"/>
    <property type="project" value="UniProtKB-KW"/>
</dbReference>
<dbReference type="InterPro" id="IPR050934">
    <property type="entry name" value="ITIH"/>
</dbReference>
<feature type="signal peptide" evidence="10">
    <location>
        <begin position="1"/>
        <end position="28"/>
    </location>
</feature>
<keyword evidence="6" id="KW-0722">Serine protease inhibitor</keyword>
<evidence type="ECO:0000259" key="12">
    <source>
        <dbReference type="PROSITE" id="PS51468"/>
    </source>
</evidence>
<dbReference type="SMART" id="SM00327">
    <property type="entry name" value="VWA"/>
    <property type="match status" value="1"/>
</dbReference>
<dbReference type="GeneID" id="100753872"/>
<keyword evidence="13" id="KW-1185">Reference proteome</keyword>
<keyword evidence="4" id="KW-0646">Protease inhibitor</keyword>
<evidence type="ECO:0000256" key="3">
    <source>
        <dbReference type="ARBA" id="ARBA00022525"/>
    </source>
</evidence>
<dbReference type="FunFam" id="3.40.50.410:FF:000013">
    <property type="entry name" value="inter-alpha-trypsin inhibitor heavy chain H2"/>
    <property type="match status" value="1"/>
</dbReference>
<evidence type="ECO:0000313" key="14">
    <source>
        <dbReference type="RefSeq" id="XP_035308963.1"/>
    </source>
</evidence>
<dbReference type="GO" id="GO:0030212">
    <property type="term" value="P:hyaluronan metabolic process"/>
    <property type="evidence" value="ECO:0007669"/>
    <property type="project" value="InterPro"/>
</dbReference>
<reference evidence="13" key="2">
    <citation type="journal article" date="2020" name="Biotechnol. Bioeng.">
        <title>Chromosome-scale scaffolds for the Chinese hamster reference genome assembly to facilitate the study of the CHO epigenome.</title>
        <authorList>
            <person name="Hilliard W."/>
            <person name="MacDonald M."/>
            <person name="Lee K.H."/>
        </authorList>
    </citation>
    <scope>NUCLEOTIDE SEQUENCE [LARGE SCALE GENOMIC DNA]</scope>
    <source>
        <strain evidence="13">17A/GY</strain>
    </source>
</reference>
<dbReference type="AlphaFoldDB" id="A0A9J7KEK8"/>
<dbReference type="Pfam" id="PF08487">
    <property type="entry name" value="VIT"/>
    <property type="match status" value="1"/>
</dbReference>
<evidence type="ECO:0000259" key="11">
    <source>
        <dbReference type="PROSITE" id="PS50234"/>
    </source>
</evidence>
<evidence type="ECO:0000256" key="10">
    <source>
        <dbReference type="SAM" id="SignalP"/>
    </source>
</evidence>
<sequence>MKSPAPAHMWSIVLVLPSLLAVLQTTTAKKNGIDIYSLTVDSQVSSRFAHTVVTSRVVNRANSAQEATFQIELPRKAFITNFSMVIDGVTYPGIVQDKAAAQEQYSAAVRRGESAGLVKTAGRQTEKFEVSVTVAPNAKITFELVYQELLRRRLGTYELLLKVKPQQLVKHLQMDIHIFEPQGIRLLETESTFMTQELADALTTSQNKTKAHIRFKPTLSQQQKSQNEQDTVLDGDFIVRYDVEQSDSGGSIQIENGYFVHHFAPESLPTMPKNVIFVIDKSGSMSGRKIQQTREALIKILNDLSPKDHFNLIVFDWKATQWTQSLMEASEENLKRATEYASKIHAHGGTNINDAMLLAVKMLDSSNQAELLPKGSVSLIILLTDGEPTEGETNPANIQRNVQEAINNQYSLFCLGFGFDVHYSFLEKLAQDNGGLARRIYEDSDSALQLQDFYHEVANPLLLSVAFEYPSDAVEVVTQDNFRHHFKGSEMVVAGKLQDQGLDVLSAKISGQMHKQNITFQTEASIAQKDFQSPKYIFHNFMERLWALLTIHQQLEQMVSASGDELKALESQALNLSLKYNFVTPLTHMVVTKPEGQEQFQVAGKPVEAARNCVLAISAHFQAFPIILPLPGSCVGQLCVDIQSRGTMKLFEDPGQGLLVAGDYEKGGFSRIKVNIQEPHLHIYATPERLVVTRDRKNSEYKWKQTLFFVLPGLKITMDKMGLFRLSGPDRVNIALVPMDEPQKGLMLLVDDTQHFSNRTDGELGRFYQDIICDPPVGSDDTIRTFRVQGTQYSTTKQLKLKYQGGSNGTDISCWTVKI</sequence>
<gene>
    <name evidence="14" type="primary">Itih4</name>
</gene>
<reference evidence="14" key="3">
    <citation type="submission" date="2025-08" db="UniProtKB">
        <authorList>
            <consortium name="RefSeq"/>
        </authorList>
    </citation>
    <scope>IDENTIFICATION</scope>
    <source>
        <strain evidence="14">17A/GY</strain>
        <tissue evidence="14">Liver</tissue>
    </source>
</reference>
<dbReference type="SMART" id="SM00609">
    <property type="entry name" value="VIT"/>
    <property type="match status" value="1"/>
</dbReference>
<dbReference type="KEGG" id="cge:100753872"/>
<reference evidence="13" key="1">
    <citation type="journal article" date="2018" name="Biotechnol. Bioeng.">
        <title>A reference genome of the Chinese hamster based on a hybrid assembly strategy.</title>
        <authorList>
            <person name="Rupp O."/>
            <person name="MacDonald M.L."/>
            <person name="Li S."/>
            <person name="Dhiman H."/>
            <person name="Polson S."/>
            <person name="Griep S."/>
            <person name="Heffner K."/>
            <person name="Hernandez I."/>
            <person name="Brinkrolf K."/>
            <person name="Jadhav V."/>
            <person name="Samoudi M."/>
            <person name="Hao H."/>
            <person name="Kingham B."/>
            <person name="Goesmann A."/>
            <person name="Betenbaugh M.J."/>
            <person name="Lewis N.E."/>
            <person name="Borth N."/>
            <person name="Lee K.H."/>
        </authorList>
    </citation>
    <scope>NUCLEOTIDE SEQUENCE [LARGE SCALE GENOMIC DNA]</scope>
    <source>
        <strain evidence="13">17A/GY</strain>
    </source>
</reference>
<dbReference type="PROSITE" id="PS50234">
    <property type="entry name" value="VWFA"/>
    <property type="match status" value="1"/>
</dbReference>
<dbReference type="OrthoDB" id="299997at2759"/>
<dbReference type="GO" id="GO:0005576">
    <property type="term" value="C:extracellular region"/>
    <property type="evidence" value="ECO:0007669"/>
    <property type="project" value="UniProtKB-SubCell"/>
</dbReference>
<organism evidence="13 14">
    <name type="scientific">Cricetulus griseus</name>
    <name type="common">Chinese hamster</name>
    <name type="synonym">Cricetulus barabensis griseus</name>
    <dbReference type="NCBI Taxonomy" id="10029"/>
    <lineage>
        <taxon>Eukaryota</taxon>
        <taxon>Metazoa</taxon>
        <taxon>Chordata</taxon>
        <taxon>Craniata</taxon>
        <taxon>Vertebrata</taxon>
        <taxon>Euteleostomi</taxon>
        <taxon>Mammalia</taxon>
        <taxon>Eutheria</taxon>
        <taxon>Euarchontoglires</taxon>
        <taxon>Glires</taxon>
        <taxon>Rodentia</taxon>
        <taxon>Myomorpha</taxon>
        <taxon>Muroidea</taxon>
        <taxon>Cricetidae</taxon>
        <taxon>Cricetinae</taxon>
        <taxon>Cricetulus</taxon>
    </lineage>
</organism>
<evidence type="ECO:0000256" key="9">
    <source>
        <dbReference type="ARBA" id="ARBA00037051"/>
    </source>
</evidence>
<dbReference type="InterPro" id="IPR036465">
    <property type="entry name" value="vWFA_dom_sf"/>
</dbReference>
<dbReference type="InterPro" id="IPR010600">
    <property type="entry name" value="ITI_HC_C"/>
</dbReference>
<dbReference type="InterPro" id="IPR013694">
    <property type="entry name" value="VIT"/>
</dbReference>
<comment type="similarity">
    <text evidence="2">Belongs to the ITIH family.</text>
</comment>
<dbReference type="RefSeq" id="XP_035308963.1">
    <property type="nucleotide sequence ID" value="XM_035453072.1"/>
</dbReference>
<evidence type="ECO:0000256" key="8">
    <source>
        <dbReference type="ARBA" id="ARBA00023180"/>
    </source>
</evidence>
<evidence type="ECO:0000256" key="4">
    <source>
        <dbReference type="ARBA" id="ARBA00022690"/>
    </source>
</evidence>
<name>A0A9J7KEK8_CRIGR</name>
<dbReference type="RefSeq" id="XP_035309435.1">
    <property type="nucleotide sequence ID" value="XM_035453544.1"/>
</dbReference>
<feature type="domain" description="VWFA" evidence="11">
    <location>
        <begin position="274"/>
        <end position="457"/>
    </location>
</feature>
<proteinExistence type="inferred from homology"/>
<evidence type="ECO:0000256" key="7">
    <source>
        <dbReference type="ARBA" id="ARBA00022974"/>
    </source>
</evidence>
<dbReference type="Pfam" id="PF06668">
    <property type="entry name" value="ITI_HC_C"/>
    <property type="match status" value="1"/>
</dbReference>
<evidence type="ECO:0000256" key="5">
    <source>
        <dbReference type="ARBA" id="ARBA00022729"/>
    </source>
</evidence>